<protein>
    <recommendedName>
        <fullName evidence="3">MACPF domain-containing protein</fullName>
    </recommendedName>
</protein>
<name>A0A0D9NJ34_METAN</name>
<evidence type="ECO:0000313" key="1">
    <source>
        <dbReference type="EMBL" id="KJK73911.1"/>
    </source>
</evidence>
<keyword evidence="2" id="KW-1185">Reference proteome</keyword>
<dbReference type="AlphaFoldDB" id="A0A0D9NJ34"/>
<evidence type="ECO:0008006" key="3">
    <source>
        <dbReference type="Google" id="ProtNLM"/>
    </source>
</evidence>
<accession>A0A0D9NJ34</accession>
<organism evidence="1 2">
    <name type="scientific">Metarhizium anisopliae BRIP 53293</name>
    <dbReference type="NCBI Taxonomy" id="1291518"/>
    <lineage>
        <taxon>Eukaryota</taxon>
        <taxon>Fungi</taxon>
        <taxon>Dikarya</taxon>
        <taxon>Ascomycota</taxon>
        <taxon>Pezizomycotina</taxon>
        <taxon>Sordariomycetes</taxon>
        <taxon>Hypocreomycetidae</taxon>
        <taxon>Hypocreales</taxon>
        <taxon>Clavicipitaceae</taxon>
        <taxon>Metarhizium</taxon>
    </lineage>
</organism>
<reference evidence="2" key="1">
    <citation type="journal article" date="2014" name="BMC Genomics">
        <title>The genome sequence of the biocontrol fungus Metarhizium anisopliae and comparative genomics of Metarhizium species.</title>
        <authorList>
            <person name="Pattemore J.A."/>
            <person name="Hane J.K."/>
            <person name="Williams A.H."/>
            <person name="Wilson B.A."/>
            <person name="Stodart B.J."/>
            <person name="Ash G.J."/>
        </authorList>
    </citation>
    <scope>NUCLEOTIDE SEQUENCE [LARGE SCALE GENOMIC DNA]</scope>
    <source>
        <strain evidence="2">BRIP 53293</strain>
    </source>
</reference>
<sequence>MAQGNESETYLNLGWTGPHITFGSGYDVAHRKLRSSAFSNFPHATIEPSHIGIKTQKHLITTAEELKSRIKADVKATIPLEGVSIETENSYLRNVQTSSTSLVQVITATVEDPPALVDTSGLKLSAAALSVLQSPDGINKFQERYGDYFVYGALSRARFNAVCTIRTSSSSIRNQIKTKLEATLTEAGSLSAVFESLSKSSSEWASTDIDIAMSGVKGQPASTSKTNKIDEVQAAYNHFVKEYKTEPYIGMLCHYSVIDQRIPIPQKQFSFLGPALELLYQSLYMAQTQLLASPMTQAAGFALKISALCDEIKTIDVADKGGIAQIQARVNECTEEADRWRLRQDLIDDAKKLERKNFSPGGWIEAFNTKEWSSGILGVHGNAKYSALASDVKYRREDFARDYALAASQKGTFTLGDSEDVILGFRVNSYWNDTSNGWFKMHNGTVGSSQVTVEFSSYGSRGCNWAIEVWTVSKLKYDKKE</sequence>
<gene>
    <name evidence="1" type="ORF">H634G_10817</name>
</gene>
<dbReference type="OrthoDB" id="3665329at2759"/>
<dbReference type="EMBL" id="KE384770">
    <property type="protein sequence ID" value="KJK73911.1"/>
    <property type="molecule type" value="Genomic_DNA"/>
</dbReference>
<proteinExistence type="predicted"/>
<evidence type="ECO:0000313" key="2">
    <source>
        <dbReference type="Proteomes" id="UP000054544"/>
    </source>
</evidence>
<dbReference type="Proteomes" id="UP000054544">
    <property type="component" value="Unassembled WGS sequence"/>
</dbReference>